<dbReference type="InterPro" id="IPR009057">
    <property type="entry name" value="Homeodomain-like_sf"/>
</dbReference>
<evidence type="ECO:0000256" key="1">
    <source>
        <dbReference type="ARBA" id="ARBA00023015"/>
    </source>
</evidence>
<dbReference type="PROSITE" id="PS01124">
    <property type="entry name" value="HTH_ARAC_FAMILY_2"/>
    <property type="match status" value="1"/>
</dbReference>
<dbReference type="InterPro" id="IPR032687">
    <property type="entry name" value="AraC-type_N"/>
</dbReference>
<dbReference type="Pfam" id="PF12625">
    <property type="entry name" value="Arabinose_bd"/>
    <property type="match status" value="1"/>
</dbReference>
<dbReference type="PANTHER" id="PTHR47894:SF1">
    <property type="entry name" value="HTH-TYPE TRANSCRIPTIONAL REGULATOR VQSM"/>
    <property type="match status" value="1"/>
</dbReference>
<organism evidence="5 6">
    <name type="scientific">Kibdelosporangium philippinense</name>
    <dbReference type="NCBI Taxonomy" id="211113"/>
    <lineage>
        <taxon>Bacteria</taxon>
        <taxon>Bacillati</taxon>
        <taxon>Actinomycetota</taxon>
        <taxon>Actinomycetes</taxon>
        <taxon>Pseudonocardiales</taxon>
        <taxon>Pseudonocardiaceae</taxon>
        <taxon>Kibdelosporangium</taxon>
    </lineage>
</organism>
<dbReference type="SUPFAM" id="SSF46689">
    <property type="entry name" value="Homeodomain-like"/>
    <property type="match status" value="1"/>
</dbReference>
<evidence type="ECO:0000256" key="3">
    <source>
        <dbReference type="ARBA" id="ARBA00023163"/>
    </source>
</evidence>
<dbReference type="InterPro" id="IPR020449">
    <property type="entry name" value="Tscrpt_reg_AraC-type_HTH"/>
</dbReference>
<dbReference type="RefSeq" id="WP_233729646.1">
    <property type="nucleotide sequence ID" value="NZ_JAJVCN010000003.1"/>
</dbReference>
<name>A0ABS8ZKN0_9PSEU</name>
<keyword evidence="1" id="KW-0805">Transcription regulation</keyword>
<dbReference type="EMBL" id="JAJVCN010000003">
    <property type="protein sequence ID" value="MCE7008117.1"/>
    <property type="molecule type" value="Genomic_DNA"/>
</dbReference>
<gene>
    <name evidence="5" type="ORF">LWC34_35665</name>
</gene>
<feature type="domain" description="HTH araC/xylS-type" evidence="4">
    <location>
        <begin position="234"/>
        <end position="332"/>
    </location>
</feature>
<dbReference type="PANTHER" id="PTHR47894">
    <property type="entry name" value="HTH-TYPE TRANSCRIPTIONAL REGULATOR GADX"/>
    <property type="match status" value="1"/>
</dbReference>
<keyword evidence="6" id="KW-1185">Reference proteome</keyword>
<sequence length="335" mass="37243">MSTQTVPIHVVHRLLKQAQRRGTDVMPLLRAAGIPGDIAYRPKTRVTIEQMANVTRGLWHLTNDELFGIGPPIPLGTMKFVSLSIIHAADLRTVIIRFCGASKVLTGVPRVRATFGETITRVEMDVSSLEDPEHLGTELLIALVHRLSSWLIGRRIVLRAVELPYPEPPYAADYQPMYGRIPTFDAPAGRVALEFDSALLVAPVVRGEKDLAEYLGDQPGVWYARRDFGSTTADQVRRILERGLSGTWPTAEEIADRLSVSVQHLRRLLREQKTSVSEIKEEILRDAAIASLVRGEESVDDLAVRLGFSEASAFRRAFRRWTGSPPGAYRPGHLS</sequence>
<keyword evidence="3" id="KW-0804">Transcription</keyword>
<dbReference type="PRINTS" id="PR00032">
    <property type="entry name" value="HTHARAC"/>
</dbReference>
<comment type="caution">
    <text evidence="5">The sequence shown here is derived from an EMBL/GenBank/DDBJ whole genome shotgun (WGS) entry which is preliminary data.</text>
</comment>
<dbReference type="Gene3D" id="1.10.10.60">
    <property type="entry name" value="Homeodomain-like"/>
    <property type="match status" value="1"/>
</dbReference>
<dbReference type="SMART" id="SM00342">
    <property type="entry name" value="HTH_ARAC"/>
    <property type="match status" value="1"/>
</dbReference>
<protein>
    <submittedName>
        <fullName evidence="5">AraC family transcriptional regulator</fullName>
    </submittedName>
</protein>
<evidence type="ECO:0000259" key="4">
    <source>
        <dbReference type="PROSITE" id="PS01124"/>
    </source>
</evidence>
<evidence type="ECO:0000313" key="5">
    <source>
        <dbReference type="EMBL" id="MCE7008117.1"/>
    </source>
</evidence>
<accession>A0ABS8ZKN0</accession>
<dbReference type="InterPro" id="IPR018060">
    <property type="entry name" value="HTH_AraC"/>
</dbReference>
<dbReference type="Pfam" id="PF12833">
    <property type="entry name" value="HTH_18"/>
    <property type="match status" value="1"/>
</dbReference>
<evidence type="ECO:0000256" key="2">
    <source>
        <dbReference type="ARBA" id="ARBA00023125"/>
    </source>
</evidence>
<reference evidence="5 6" key="1">
    <citation type="submission" date="2021-12" db="EMBL/GenBank/DDBJ databases">
        <title>Genome sequence of Kibdelosporangium philippinense ATCC 49844.</title>
        <authorList>
            <person name="Fedorov E.A."/>
            <person name="Omeragic M."/>
            <person name="Shalygina K.F."/>
            <person name="Maclea K.S."/>
        </authorList>
    </citation>
    <scope>NUCLEOTIDE SEQUENCE [LARGE SCALE GENOMIC DNA]</scope>
    <source>
        <strain evidence="5 6">ATCC 49844</strain>
    </source>
</reference>
<dbReference type="Proteomes" id="UP001521150">
    <property type="component" value="Unassembled WGS sequence"/>
</dbReference>
<proteinExistence type="predicted"/>
<evidence type="ECO:0000313" key="6">
    <source>
        <dbReference type="Proteomes" id="UP001521150"/>
    </source>
</evidence>
<keyword evidence="2" id="KW-0238">DNA-binding</keyword>